<evidence type="ECO:0000256" key="3">
    <source>
        <dbReference type="ARBA" id="ARBA00022833"/>
    </source>
</evidence>
<feature type="compositionally biased region" description="Basic and acidic residues" evidence="4">
    <location>
        <begin position="67"/>
        <end position="79"/>
    </location>
</feature>
<keyword evidence="1" id="KW-0479">Metal-binding</keyword>
<dbReference type="PANTHER" id="PTHR13093">
    <property type="entry name" value="ZINC FINGER HIT DOMAIN CONTAINING PROTEIN 1"/>
    <property type="match status" value="1"/>
</dbReference>
<dbReference type="InterPro" id="IPR039723">
    <property type="entry name" value="Vps71/ZNHIT1"/>
</dbReference>
<dbReference type="Proteomes" id="UP001357485">
    <property type="component" value="Unassembled WGS sequence"/>
</dbReference>
<reference evidence="6 7" key="1">
    <citation type="submission" date="2023-08" db="EMBL/GenBank/DDBJ databases">
        <title>Black Yeasts Isolated from many extreme environments.</title>
        <authorList>
            <person name="Coleine C."/>
            <person name="Stajich J.E."/>
            <person name="Selbmann L."/>
        </authorList>
    </citation>
    <scope>NUCLEOTIDE SEQUENCE [LARGE SCALE GENOMIC DNA]</scope>
    <source>
        <strain evidence="6 7">CCFEE 536</strain>
    </source>
</reference>
<evidence type="ECO:0000259" key="5">
    <source>
        <dbReference type="Pfam" id="PF04438"/>
    </source>
</evidence>
<evidence type="ECO:0000256" key="2">
    <source>
        <dbReference type="ARBA" id="ARBA00022771"/>
    </source>
</evidence>
<feature type="compositionally biased region" description="Low complexity" evidence="4">
    <location>
        <begin position="180"/>
        <end position="206"/>
    </location>
</feature>
<evidence type="ECO:0000313" key="6">
    <source>
        <dbReference type="EMBL" id="KAK5287796.1"/>
    </source>
</evidence>
<dbReference type="InterPro" id="IPR007529">
    <property type="entry name" value="Znf_HIT"/>
</dbReference>
<proteinExistence type="predicted"/>
<protein>
    <recommendedName>
        <fullName evidence="5">HIT-type domain-containing protein</fullName>
    </recommendedName>
</protein>
<dbReference type="Pfam" id="PF04438">
    <property type="entry name" value="zf-HIT"/>
    <property type="match status" value="1"/>
</dbReference>
<keyword evidence="2" id="KW-0863">Zinc-finger</keyword>
<feature type="compositionally biased region" description="Low complexity" evidence="4">
    <location>
        <begin position="130"/>
        <end position="165"/>
    </location>
</feature>
<dbReference type="EMBL" id="JAVRRA010000406">
    <property type="protein sequence ID" value="KAK5287796.1"/>
    <property type="molecule type" value="Genomic_DNA"/>
</dbReference>
<organism evidence="6 7">
    <name type="scientific">Cryomyces antarcticus</name>
    <dbReference type="NCBI Taxonomy" id="329879"/>
    <lineage>
        <taxon>Eukaryota</taxon>
        <taxon>Fungi</taxon>
        <taxon>Dikarya</taxon>
        <taxon>Ascomycota</taxon>
        <taxon>Pezizomycotina</taxon>
        <taxon>Dothideomycetes</taxon>
        <taxon>Dothideomycetes incertae sedis</taxon>
        <taxon>Cryomyces</taxon>
    </lineage>
</organism>
<keyword evidence="3" id="KW-0862">Zinc</keyword>
<feature type="region of interest" description="Disordered" evidence="4">
    <location>
        <begin position="19"/>
        <end position="103"/>
    </location>
</feature>
<dbReference type="CDD" id="cd21437">
    <property type="entry name" value="zf-HIT_ZNHIT1_like"/>
    <property type="match status" value="1"/>
</dbReference>
<evidence type="ECO:0000256" key="4">
    <source>
        <dbReference type="SAM" id="MobiDB-lite"/>
    </source>
</evidence>
<feature type="region of interest" description="Disordered" evidence="4">
    <location>
        <begin position="124"/>
        <end position="239"/>
    </location>
</feature>
<accession>A0ABR0M6N5</accession>
<sequence>MVTIEELPNGKAVSIPGWAYVPDNRYDPSKAPLDAGGDRRKRARNAQVGGGAGGDLSARQQNAIAKHIAELDKDSHRDVQIPVPSKGREGGDARASTGSKRMTNVRKILLSQKTFANHLADEEALPALQPTRPVATPATTTTAAAVASPRSAAPSASKPPVRASKTPIARRKPPLPPSASPLSTPAPALSGALSISTPTTPQTPSTPMGPPPLPQSQLPPSHQLFSQTDPPPSTEDVHPLLQTHSIPTIPTAAEIEALLSHPPLNYNAARAGPPPSSAPPQRHFCEICGYWGRVRCLKCGARVCGLACKEAHDESRCLRFYA</sequence>
<evidence type="ECO:0000256" key="1">
    <source>
        <dbReference type="ARBA" id="ARBA00022723"/>
    </source>
</evidence>
<keyword evidence="7" id="KW-1185">Reference proteome</keyword>
<gene>
    <name evidence="6" type="ORF">LTR16_003653</name>
</gene>
<name>A0ABR0M6N5_9PEZI</name>
<feature type="domain" description="HIT-type" evidence="5">
    <location>
        <begin position="281"/>
        <end position="309"/>
    </location>
</feature>
<evidence type="ECO:0000313" key="7">
    <source>
        <dbReference type="Proteomes" id="UP001357485"/>
    </source>
</evidence>
<comment type="caution">
    <text evidence="6">The sequence shown here is derived from an EMBL/GenBank/DDBJ whole genome shotgun (WGS) entry which is preliminary data.</text>
</comment>
<feature type="compositionally biased region" description="Low complexity" evidence="4">
    <location>
        <begin position="215"/>
        <end position="227"/>
    </location>
</feature>